<evidence type="ECO:0000313" key="15">
    <source>
        <dbReference type="EMBL" id="CAF4703376.1"/>
    </source>
</evidence>
<evidence type="ECO:0000256" key="7">
    <source>
        <dbReference type="ARBA" id="ARBA00022989"/>
    </source>
</evidence>
<dbReference type="Proteomes" id="UP000663848">
    <property type="component" value="Unassembled WGS sequence"/>
</dbReference>
<dbReference type="InterPro" id="IPR022751">
    <property type="entry name" value="Alpha_mannosyltransferase"/>
</dbReference>
<keyword evidence="17" id="KW-1185">Reference proteome</keyword>
<dbReference type="EMBL" id="CAJOBO010003431">
    <property type="protein sequence ID" value="CAF4492403.1"/>
    <property type="molecule type" value="Genomic_DNA"/>
</dbReference>
<organism evidence="14 16">
    <name type="scientific">Rotaria socialis</name>
    <dbReference type="NCBI Taxonomy" id="392032"/>
    <lineage>
        <taxon>Eukaryota</taxon>
        <taxon>Metazoa</taxon>
        <taxon>Spiralia</taxon>
        <taxon>Gnathifera</taxon>
        <taxon>Rotifera</taxon>
        <taxon>Eurotatoria</taxon>
        <taxon>Bdelloidea</taxon>
        <taxon>Philodinida</taxon>
        <taxon>Philodinidae</taxon>
        <taxon>Rotaria</taxon>
    </lineage>
</organism>
<evidence type="ECO:0000256" key="5">
    <source>
        <dbReference type="ARBA" id="ARBA00022692"/>
    </source>
</evidence>
<keyword evidence="10" id="KW-0472">Membrane</keyword>
<protein>
    <recommendedName>
        <fullName evidence="12">HTH CENPB-type domain-containing protein</fullName>
    </recommendedName>
</protein>
<keyword evidence="7" id="KW-1133">Transmembrane helix</keyword>
<keyword evidence="5" id="KW-0812">Transmembrane</keyword>
<evidence type="ECO:0000256" key="10">
    <source>
        <dbReference type="ARBA" id="ARBA00023136"/>
    </source>
</evidence>
<accession>A0A820UZD6</accession>
<dbReference type="Proteomes" id="UP000663851">
    <property type="component" value="Unassembled WGS sequence"/>
</dbReference>
<dbReference type="EMBL" id="CAJOBP010002120">
    <property type="protein sequence ID" value="CAF4335459.1"/>
    <property type="molecule type" value="Genomic_DNA"/>
</dbReference>
<evidence type="ECO:0000313" key="13">
    <source>
        <dbReference type="EMBL" id="CAF4335459.1"/>
    </source>
</evidence>
<dbReference type="PANTHER" id="PTHR31646:SF1">
    <property type="entry name" value="ALPHA-1,2-MANNOSYLTRANSFERASE MNN2"/>
    <property type="match status" value="1"/>
</dbReference>
<dbReference type="EMBL" id="CAJOBR010002773">
    <property type="protein sequence ID" value="CAF4703376.1"/>
    <property type="molecule type" value="Genomic_DNA"/>
</dbReference>
<evidence type="ECO:0000256" key="11">
    <source>
        <dbReference type="ARBA" id="ARBA00037847"/>
    </source>
</evidence>
<dbReference type="GO" id="GO:0000139">
    <property type="term" value="C:Golgi membrane"/>
    <property type="evidence" value="ECO:0007669"/>
    <property type="project" value="UniProtKB-SubCell"/>
</dbReference>
<proteinExistence type="inferred from homology"/>
<reference evidence="14" key="1">
    <citation type="submission" date="2021-02" db="EMBL/GenBank/DDBJ databases">
        <authorList>
            <person name="Nowell W R."/>
        </authorList>
    </citation>
    <scope>NUCLEOTIDE SEQUENCE</scope>
</reference>
<keyword evidence="8" id="KW-0333">Golgi apparatus</keyword>
<dbReference type="SUPFAM" id="SSF53448">
    <property type="entry name" value="Nucleotide-diphospho-sugar transferases"/>
    <property type="match status" value="1"/>
</dbReference>
<gene>
    <name evidence="14" type="ORF">HFQ381_LOCUS27130</name>
    <name evidence="15" type="ORF">QYT958_LOCUS17916</name>
    <name evidence="13" type="ORF">UJA718_LOCUS14777</name>
</gene>
<evidence type="ECO:0000259" key="12">
    <source>
        <dbReference type="SMART" id="SM00674"/>
    </source>
</evidence>
<evidence type="ECO:0000256" key="1">
    <source>
        <dbReference type="ARBA" id="ARBA00004394"/>
    </source>
</evidence>
<dbReference type="GO" id="GO:0000026">
    <property type="term" value="F:alpha-1,2-mannosyltransferase activity"/>
    <property type="evidence" value="ECO:0007669"/>
    <property type="project" value="TreeGrafter"/>
</dbReference>
<keyword evidence="9" id="KW-0238">DNA-binding</keyword>
<dbReference type="InterPro" id="IPR029044">
    <property type="entry name" value="Nucleotide-diphossugar_trans"/>
</dbReference>
<dbReference type="AlphaFoldDB" id="A0A820UZD6"/>
<evidence type="ECO:0000256" key="4">
    <source>
        <dbReference type="ARBA" id="ARBA00022679"/>
    </source>
</evidence>
<dbReference type="InterPro" id="IPR006600">
    <property type="entry name" value="HTH_CenpB_DNA-bd_dom"/>
</dbReference>
<dbReference type="Proteomes" id="UP000663873">
    <property type="component" value="Unassembled WGS sequence"/>
</dbReference>
<evidence type="ECO:0000313" key="14">
    <source>
        <dbReference type="EMBL" id="CAF4492403.1"/>
    </source>
</evidence>
<comment type="subcellular location">
    <subcellularLocation>
        <location evidence="11">Endomembrane system</location>
        <topology evidence="11">Single-pass membrane protein</topology>
    </subcellularLocation>
    <subcellularLocation>
        <location evidence="1">Golgi apparatus membrane</location>
    </subcellularLocation>
    <subcellularLocation>
        <location evidence="2">Membrane</location>
        <topology evidence="2">Single-pass type II membrane protein</topology>
    </subcellularLocation>
</comment>
<dbReference type="Pfam" id="PF11051">
    <property type="entry name" value="Mannosyl_trans3"/>
    <property type="match status" value="2"/>
</dbReference>
<evidence type="ECO:0000313" key="17">
    <source>
        <dbReference type="Proteomes" id="UP000663873"/>
    </source>
</evidence>
<dbReference type="GO" id="GO:0046354">
    <property type="term" value="P:mannan biosynthetic process"/>
    <property type="evidence" value="ECO:0007669"/>
    <property type="project" value="TreeGrafter"/>
</dbReference>
<dbReference type="GO" id="GO:0003677">
    <property type="term" value="F:DNA binding"/>
    <property type="evidence" value="ECO:0007669"/>
    <property type="project" value="UniProtKB-KW"/>
</dbReference>
<sequence length="699" mass="81607">MEFKNNPIVPSTDDSPMLHMINSSFKDKLIKERLASYSKAYDNAPREYNALKPLDQDQANGFSAISKLLITLRQQMVPYPNDYFQGRGIVLTVGKSQLKFAEVNLKMIEVSGTQLDVQIWYSSTQISEKNMIKLFDKAPKVKLSICCFVEAQCRTRTKTWQLDSNRVYRPLIGRMKKHFPYKPAAIVSATFAEVLFLDSDAYVVRDPEELFISDPMYLKFGALFFPDAYTSRQHPVVWKLLNTTCGEHEYELDSATILVDKKRVWDGLYMTKLMNDHHKLFYEYVTDGDKDTFRLGFRYMDVKYYIVMIPCATGSFSNLHFCGWTLCKTDSLAQHIYINHVHLFKHEGLRYNRNNLGYTRIGLGDPNNNSFIFSHCRYRTFSTTCFRIVENPNPEINQDKCHKDQFKSKDIEYHKYTLNESLLFEESRNNRIIMMKKQIQNHRFSSMTHQAEHDSWLKEISTANNLLALLEDLSNSDSFIIESEDTLDLFDDENSDSDYDNETEDEENQKVLENHQFTLEYMEKVINFARSDISFTTVQHVYPQRQKLRRIGTIVFERFRRAREKHLPVHEIDIQRWELREAKLYNLCDCFASHHWLLNFKKSHGISSRKVTKFVSCRKTVDKTSITIVADEFVDKVSKCIPKYKLNDVLNADQSSFHYEMTSNRTLSYVGEKATYVSVISVNATTHSYTVIPIIDAVG</sequence>
<feature type="domain" description="HTH CENPB-type" evidence="12">
    <location>
        <begin position="545"/>
        <end position="610"/>
    </location>
</feature>
<evidence type="ECO:0000313" key="16">
    <source>
        <dbReference type="Proteomes" id="UP000663851"/>
    </source>
</evidence>
<keyword evidence="6" id="KW-0735">Signal-anchor</keyword>
<evidence type="ECO:0000256" key="3">
    <source>
        <dbReference type="ARBA" id="ARBA00009105"/>
    </source>
</evidence>
<keyword evidence="4" id="KW-0808">Transferase</keyword>
<dbReference type="SMART" id="SM00674">
    <property type="entry name" value="CENPB"/>
    <property type="match status" value="1"/>
</dbReference>
<evidence type="ECO:0000256" key="9">
    <source>
        <dbReference type="ARBA" id="ARBA00023125"/>
    </source>
</evidence>
<evidence type="ECO:0000256" key="2">
    <source>
        <dbReference type="ARBA" id="ARBA00004606"/>
    </source>
</evidence>
<evidence type="ECO:0000256" key="6">
    <source>
        <dbReference type="ARBA" id="ARBA00022968"/>
    </source>
</evidence>
<comment type="similarity">
    <text evidence="3">Belongs to the MNN1/MNT family.</text>
</comment>
<name>A0A820UZD6_9BILA</name>
<comment type="caution">
    <text evidence="14">The sequence shown here is derived from an EMBL/GenBank/DDBJ whole genome shotgun (WGS) entry which is preliminary data.</text>
</comment>
<evidence type="ECO:0000256" key="8">
    <source>
        <dbReference type="ARBA" id="ARBA00023034"/>
    </source>
</evidence>
<dbReference type="PANTHER" id="PTHR31646">
    <property type="entry name" value="ALPHA-1,2-MANNOSYLTRANSFERASE MNN2"/>
    <property type="match status" value="1"/>
</dbReference>